<dbReference type="InterPro" id="IPR005171">
    <property type="entry name" value="Cyt_c_oxidase_su4_prok"/>
</dbReference>
<keyword evidence="8" id="KW-0249">Electron transport</keyword>
<keyword evidence="7 17" id="KW-0812">Transmembrane</keyword>
<comment type="subcellular location">
    <subcellularLocation>
        <location evidence="1">Cell membrane</location>
        <topology evidence="1">Multi-pass membrane protein</topology>
    </subcellularLocation>
</comment>
<comment type="subunit">
    <text evidence="3">Heterooctamer of two A chains, two B chains, two C chains and two D chains.</text>
</comment>
<gene>
    <name evidence="18" type="primary">cyoD</name>
    <name evidence="18" type="ORF">FEF10_20835</name>
</gene>
<evidence type="ECO:0000256" key="10">
    <source>
        <dbReference type="ARBA" id="ARBA00023002"/>
    </source>
</evidence>
<keyword evidence="9 17" id="KW-1133">Transmembrane helix</keyword>
<organism evidence="18 19">
    <name type="scientific">Pseudomonas protegens</name>
    <dbReference type="NCBI Taxonomy" id="380021"/>
    <lineage>
        <taxon>Bacteria</taxon>
        <taxon>Pseudomonadati</taxon>
        <taxon>Pseudomonadota</taxon>
        <taxon>Gammaproteobacteria</taxon>
        <taxon>Pseudomonadales</taxon>
        <taxon>Pseudomonadaceae</taxon>
        <taxon>Pseudomonas</taxon>
    </lineage>
</organism>
<evidence type="ECO:0000256" key="13">
    <source>
        <dbReference type="ARBA" id="ARBA00030071"/>
    </source>
</evidence>
<dbReference type="PANTHER" id="PTHR36835">
    <property type="entry name" value="CYTOCHROME BO(3) UBIQUINOL OXIDASE SUBUNIT 4"/>
    <property type="match status" value="1"/>
</dbReference>
<dbReference type="RefSeq" id="WP_011062989.1">
    <property type="nucleotide sequence ID" value="NZ_CP022097.2"/>
</dbReference>
<name>A0ABY2VDZ5_9PSED</name>
<evidence type="ECO:0000256" key="12">
    <source>
        <dbReference type="ARBA" id="ARBA00025694"/>
    </source>
</evidence>
<sequence length="112" mass="12553">MYTQSSVRSSAGSSHGSRRSYLVGFALSLVLTLIPFALVMYPSLPRNVTLWAVVGLGMIQILVHLRYFLHLDTATEQRWNLTALIFSAVVIFLLVGLSLWIMNSIHHNMLAH</sequence>
<evidence type="ECO:0000313" key="19">
    <source>
        <dbReference type="Proteomes" id="UP000310095"/>
    </source>
</evidence>
<keyword evidence="5" id="KW-0813">Transport</keyword>
<evidence type="ECO:0000256" key="3">
    <source>
        <dbReference type="ARBA" id="ARBA00011700"/>
    </source>
</evidence>
<comment type="function">
    <text evidence="12">Cytochrome bo(3) ubiquinol terminal oxidase is the component of the aerobic respiratory chain of E.coli that predominates when cells are grown at high aeration. Has proton pump activity across the membrane in addition to electron transfer, pumping 2 protons/electron.</text>
</comment>
<comment type="similarity">
    <text evidence="2">Belongs to the cytochrome c oxidase bacterial subunit 4 family.</text>
</comment>
<keyword evidence="11 17" id="KW-0472">Membrane</keyword>
<dbReference type="Pfam" id="PF03626">
    <property type="entry name" value="COX4_pro"/>
    <property type="match status" value="1"/>
</dbReference>
<dbReference type="EMBL" id="VAVY01000003">
    <property type="protein sequence ID" value="TMM62537.1"/>
    <property type="molecule type" value="Genomic_DNA"/>
</dbReference>
<evidence type="ECO:0000256" key="9">
    <source>
        <dbReference type="ARBA" id="ARBA00022989"/>
    </source>
</evidence>
<evidence type="ECO:0000256" key="4">
    <source>
        <dbReference type="ARBA" id="ARBA00014689"/>
    </source>
</evidence>
<evidence type="ECO:0000256" key="16">
    <source>
        <dbReference type="ARBA" id="ARBA00032185"/>
    </source>
</evidence>
<dbReference type="InterPro" id="IPR050968">
    <property type="entry name" value="Cytochrome_c_oxidase_bac_sub4"/>
</dbReference>
<proteinExistence type="inferred from homology"/>
<comment type="caution">
    <text evidence="18">The sequence shown here is derived from an EMBL/GenBank/DDBJ whole genome shotgun (WGS) entry which is preliminary data.</text>
</comment>
<dbReference type="Proteomes" id="UP000310095">
    <property type="component" value="Unassembled WGS sequence"/>
</dbReference>
<evidence type="ECO:0000256" key="14">
    <source>
        <dbReference type="ARBA" id="ARBA00030211"/>
    </source>
</evidence>
<dbReference type="PANTHER" id="PTHR36835:SF1">
    <property type="entry name" value="CYTOCHROME BO(3) UBIQUINOL OXIDASE SUBUNIT 4"/>
    <property type="match status" value="1"/>
</dbReference>
<evidence type="ECO:0000256" key="15">
    <source>
        <dbReference type="ARBA" id="ARBA00031887"/>
    </source>
</evidence>
<feature type="transmembrane region" description="Helical" evidence="17">
    <location>
        <begin position="81"/>
        <end position="102"/>
    </location>
</feature>
<keyword evidence="6" id="KW-1003">Cell membrane</keyword>
<keyword evidence="19" id="KW-1185">Reference proteome</keyword>
<protein>
    <recommendedName>
        <fullName evidence="4">Cytochrome bo(3) ubiquinol oxidase subunit 4</fullName>
    </recommendedName>
    <alternativeName>
        <fullName evidence="16">Cytochrome o ubiquinol oxidase subunit 4</fullName>
    </alternativeName>
    <alternativeName>
        <fullName evidence="13">Oxidase bo(3) subunit 4</fullName>
    </alternativeName>
    <alternativeName>
        <fullName evidence="14">Ubiquinol oxidase polypeptide IV</fullName>
    </alternativeName>
    <alternativeName>
        <fullName evidence="15">Ubiquinol oxidase subunit 4</fullName>
    </alternativeName>
</protein>
<evidence type="ECO:0000256" key="1">
    <source>
        <dbReference type="ARBA" id="ARBA00004651"/>
    </source>
</evidence>
<reference evidence="18 19" key="1">
    <citation type="submission" date="2019-05" db="EMBL/GenBank/DDBJ databases">
        <title>Identification and Biocontrol Activity Analysis of Biocontrol Strain PF-1 Based on Genome-wide Data.</title>
        <authorList>
            <person name="Qi J."/>
        </authorList>
    </citation>
    <scope>NUCLEOTIDE SEQUENCE [LARGE SCALE GENOMIC DNA]</scope>
    <source>
        <strain evidence="18 19">PF-1</strain>
    </source>
</reference>
<evidence type="ECO:0000256" key="17">
    <source>
        <dbReference type="SAM" id="Phobius"/>
    </source>
</evidence>
<dbReference type="NCBIfam" id="TIGR02847">
    <property type="entry name" value="CyoD"/>
    <property type="match status" value="1"/>
</dbReference>
<accession>A0ABY2VDZ5</accession>
<evidence type="ECO:0000313" key="18">
    <source>
        <dbReference type="EMBL" id="TMM62537.1"/>
    </source>
</evidence>
<evidence type="ECO:0000256" key="6">
    <source>
        <dbReference type="ARBA" id="ARBA00022475"/>
    </source>
</evidence>
<evidence type="ECO:0000256" key="7">
    <source>
        <dbReference type="ARBA" id="ARBA00022692"/>
    </source>
</evidence>
<keyword evidence="10" id="KW-0560">Oxidoreductase</keyword>
<feature type="transmembrane region" description="Helical" evidence="17">
    <location>
        <begin position="48"/>
        <end position="69"/>
    </location>
</feature>
<evidence type="ECO:0000256" key="8">
    <source>
        <dbReference type="ARBA" id="ARBA00022982"/>
    </source>
</evidence>
<evidence type="ECO:0000256" key="11">
    <source>
        <dbReference type="ARBA" id="ARBA00023136"/>
    </source>
</evidence>
<dbReference type="InterPro" id="IPR014210">
    <property type="entry name" value="Cyt_o_ubiqinol_oxidase_su4"/>
</dbReference>
<evidence type="ECO:0000256" key="2">
    <source>
        <dbReference type="ARBA" id="ARBA00008079"/>
    </source>
</evidence>
<evidence type="ECO:0000256" key="5">
    <source>
        <dbReference type="ARBA" id="ARBA00022448"/>
    </source>
</evidence>
<feature type="transmembrane region" description="Helical" evidence="17">
    <location>
        <begin position="21"/>
        <end position="42"/>
    </location>
</feature>